<dbReference type="Proteomes" id="UP001283361">
    <property type="component" value="Unassembled WGS sequence"/>
</dbReference>
<comment type="caution">
    <text evidence="1">The sequence shown here is derived from an EMBL/GenBank/DDBJ whole genome shotgun (WGS) entry which is preliminary data.</text>
</comment>
<dbReference type="AlphaFoldDB" id="A0AAE0Z284"/>
<sequence>MKRGLLLCHSYLSKVLKNLSPCTGPVYRAAGLRGPAELESSPHVPVKPSQIYASDDLIDQLIPLQRLSAAA</sequence>
<accession>A0AAE0Z284</accession>
<protein>
    <submittedName>
        <fullName evidence="1">Uncharacterized protein</fullName>
    </submittedName>
</protein>
<evidence type="ECO:0000313" key="1">
    <source>
        <dbReference type="EMBL" id="KAK3760527.1"/>
    </source>
</evidence>
<evidence type="ECO:0000313" key="2">
    <source>
        <dbReference type="Proteomes" id="UP001283361"/>
    </source>
</evidence>
<organism evidence="1 2">
    <name type="scientific">Elysia crispata</name>
    <name type="common">lettuce slug</name>
    <dbReference type="NCBI Taxonomy" id="231223"/>
    <lineage>
        <taxon>Eukaryota</taxon>
        <taxon>Metazoa</taxon>
        <taxon>Spiralia</taxon>
        <taxon>Lophotrochozoa</taxon>
        <taxon>Mollusca</taxon>
        <taxon>Gastropoda</taxon>
        <taxon>Heterobranchia</taxon>
        <taxon>Euthyneura</taxon>
        <taxon>Panpulmonata</taxon>
        <taxon>Sacoglossa</taxon>
        <taxon>Placobranchoidea</taxon>
        <taxon>Plakobranchidae</taxon>
        <taxon>Elysia</taxon>
    </lineage>
</organism>
<gene>
    <name evidence="1" type="ORF">RRG08_022812</name>
</gene>
<keyword evidence="2" id="KW-1185">Reference proteome</keyword>
<dbReference type="EMBL" id="JAWDGP010004972">
    <property type="protein sequence ID" value="KAK3760527.1"/>
    <property type="molecule type" value="Genomic_DNA"/>
</dbReference>
<name>A0AAE0Z284_9GAST</name>
<reference evidence="1" key="1">
    <citation type="journal article" date="2023" name="G3 (Bethesda)">
        <title>A reference genome for the long-term kleptoplast-retaining sea slug Elysia crispata morphotype clarki.</title>
        <authorList>
            <person name="Eastman K.E."/>
            <person name="Pendleton A.L."/>
            <person name="Shaikh M.A."/>
            <person name="Suttiyut T."/>
            <person name="Ogas R."/>
            <person name="Tomko P."/>
            <person name="Gavelis G."/>
            <person name="Widhalm J.R."/>
            <person name="Wisecaver J.H."/>
        </authorList>
    </citation>
    <scope>NUCLEOTIDE SEQUENCE</scope>
    <source>
        <strain evidence="1">ECLA1</strain>
    </source>
</reference>
<proteinExistence type="predicted"/>